<evidence type="ECO:0000256" key="1">
    <source>
        <dbReference type="SAM" id="MobiDB-lite"/>
    </source>
</evidence>
<proteinExistence type="predicted"/>
<feature type="compositionally biased region" description="Polar residues" evidence="1">
    <location>
        <begin position="325"/>
        <end position="340"/>
    </location>
</feature>
<evidence type="ECO:0000256" key="2">
    <source>
        <dbReference type="SAM" id="Phobius"/>
    </source>
</evidence>
<dbReference type="OrthoDB" id="2439599at2759"/>
<keyword evidence="2" id="KW-0812">Transmembrane</keyword>
<keyword evidence="2" id="KW-1133">Transmembrane helix</keyword>
<reference evidence="3 4" key="1">
    <citation type="journal article" date="2019" name="Environ. Microbiol.">
        <title>At the nexus of three kingdoms: the genome of the mycorrhizal fungus Gigaspora margarita provides insights into plant, endobacterial and fungal interactions.</title>
        <authorList>
            <person name="Venice F."/>
            <person name="Ghignone S."/>
            <person name="Salvioli di Fossalunga A."/>
            <person name="Amselem J."/>
            <person name="Novero M."/>
            <person name="Xianan X."/>
            <person name="Sedzielewska Toro K."/>
            <person name="Morin E."/>
            <person name="Lipzen A."/>
            <person name="Grigoriev I.V."/>
            <person name="Henrissat B."/>
            <person name="Martin F.M."/>
            <person name="Bonfante P."/>
        </authorList>
    </citation>
    <scope>NUCLEOTIDE SEQUENCE [LARGE SCALE GENOMIC DNA]</scope>
    <source>
        <strain evidence="3 4">BEG34</strain>
    </source>
</reference>
<feature type="region of interest" description="Disordered" evidence="1">
    <location>
        <begin position="319"/>
        <end position="382"/>
    </location>
</feature>
<feature type="region of interest" description="Disordered" evidence="1">
    <location>
        <begin position="242"/>
        <end position="261"/>
    </location>
</feature>
<feature type="compositionally biased region" description="Polar residues" evidence="1">
    <location>
        <begin position="356"/>
        <end position="382"/>
    </location>
</feature>
<evidence type="ECO:0000313" key="3">
    <source>
        <dbReference type="EMBL" id="KAF0515327.1"/>
    </source>
</evidence>
<feature type="compositionally biased region" description="Polar residues" evidence="1">
    <location>
        <begin position="198"/>
        <end position="219"/>
    </location>
</feature>
<comment type="caution">
    <text evidence="3">The sequence shown here is derived from an EMBL/GenBank/DDBJ whole genome shotgun (WGS) entry which is preliminary data.</text>
</comment>
<feature type="compositionally biased region" description="Low complexity" evidence="1">
    <location>
        <begin position="98"/>
        <end position="115"/>
    </location>
</feature>
<organism evidence="3 4">
    <name type="scientific">Gigaspora margarita</name>
    <dbReference type="NCBI Taxonomy" id="4874"/>
    <lineage>
        <taxon>Eukaryota</taxon>
        <taxon>Fungi</taxon>
        <taxon>Fungi incertae sedis</taxon>
        <taxon>Mucoromycota</taxon>
        <taxon>Glomeromycotina</taxon>
        <taxon>Glomeromycetes</taxon>
        <taxon>Diversisporales</taxon>
        <taxon>Gigasporaceae</taxon>
        <taxon>Gigaspora</taxon>
    </lineage>
</organism>
<keyword evidence="4" id="KW-1185">Reference proteome</keyword>
<gene>
    <name evidence="3" type="ORF">F8M41_017341</name>
</gene>
<dbReference type="AlphaFoldDB" id="A0A8H4AN61"/>
<sequence length="382" mass="42173">MIITQTDAENFLQKFVRRFIPNILPRHSQGLIERKRQVRVTRSVTTVRSTSPGTTVIRTAQLPFTNFAPTNTPIRTPAINPAITPILAPTTAPIISRSIFPSPSDTSNSNASSPDASKENTSNTNFVSPILPENDSGNNDNSTAKYIIIGVSGFVGIVLLVSILVIFKKLRANRHLKHNNNNNGNSRGFDTGFGNGNSNGLRNISHSSQQGTTSYKGGPIQSYNTSYGSGLYPTRNPYLVGSDYSGRSNSSSSPTDSNYHGYNGNNFQGYHVQNYNSQLSPPPNQYYNSDMNIVTHNFLPVGGIDRRMVRENLMEIANEEDRTQENVGNYNIPENTTLSLPSEKDSEQESFRLSHLNENSRNSRTSSPGDNKSQTSQRPIYF</sequence>
<feature type="region of interest" description="Disordered" evidence="1">
    <location>
        <begin position="176"/>
        <end position="219"/>
    </location>
</feature>
<name>A0A8H4AN61_GIGMA</name>
<feature type="region of interest" description="Disordered" evidence="1">
    <location>
        <begin position="98"/>
        <end position="139"/>
    </location>
</feature>
<dbReference type="EMBL" id="WTPW01000397">
    <property type="protein sequence ID" value="KAF0515327.1"/>
    <property type="molecule type" value="Genomic_DNA"/>
</dbReference>
<protein>
    <submittedName>
        <fullName evidence="3">Uncharacterized protein</fullName>
    </submittedName>
</protein>
<feature type="compositionally biased region" description="Low complexity" evidence="1">
    <location>
        <begin position="242"/>
        <end position="259"/>
    </location>
</feature>
<keyword evidence="2" id="KW-0472">Membrane</keyword>
<feature type="compositionally biased region" description="Basic and acidic residues" evidence="1">
    <location>
        <begin position="342"/>
        <end position="352"/>
    </location>
</feature>
<dbReference type="Proteomes" id="UP000439903">
    <property type="component" value="Unassembled WGS sequence"/>
</dbReference>
<evidence type="ECO:0000313" key="4">
    <source>
        <dbReference type="Proteomes" id="UP000439903"/>
    </source>
</evidence>
<accession>A0A8H4AN61</accession>
<feature type="transmembrane region" description="Helical" evidence="2">
    <location>
        <begin position="146"/>
        <end position="167"/>
    </location>
</feature>